<dbReference type="CDD" id="cd16385">
    <property type="entry name" value="IcmL"/>
    <property type="match status" value="1"/>
</dbReference>
<keyword evidence="2" id="KW-1133">Transmembrane helix</keyword>
<dbReference type="Pfam" id="PF11393">
    <property type="entry name" value="T4BSS_DotI_IcmL"/>
    <property type="match status" value="1"/>
</dbReference>
<evidence type="ECO:0000313" key="3">
    <source>
        <dbReference type="EMBL" id="MDI5833306.1"/>
    </source>
</evidence>
<accession>A0ABT6UIG0</accession>
<evidence type="ECO:0000256" key="2">
    <source>
        <dbReference type="SAM" id="Phobius"/>
    </source>
</evidence>
<keyword evidence="4" id="KW-1185">Reference proteome</keyword>
<organism evidence="3 4">
    <name type="scientific">Shewanella xiamenensis</name>
    <dbReference type="NCBI Taxonomy" id="332186"/>
    <lineage>
        <taxon>Bacteria</taxon>
        <taxon>Pseudomonadati</taxon>
        <taxon>Pseudomonadota</taxon>
        <taxon>Gammaproteobacteria</taxon>
        <taxon>Alteromonadales</taxon>
        <taxon>Shewanellaceae</taxon>
        <taxon>Shewanella</taxon>
    </lineage>
</organism>
<dbReference type="EMBL" id="JAOTLW010000020">
    <property type="protein sequence ID" value="MDI5833306.1"/>
    <property type="molecule type" value="Genomic_DNA"/>
</dbReference>
<protein>
    <submittedName>
        <fullName evidence="3">DotI/IcmL family type IV secretion protein</fullName>
    </submittedName>
</protein>
<keyword evidence="2" id="KW-0812">Transmembrane</keyword>
<dbReference type="Proteomes" id="UP001159075">
    <property type="component" value="Unassembled WGS sequence"/>
</dbReference>
<evidence type="ECO:0000256" key="1">
    <source>
        <dbReference type="SAM" id="MobiDB-lite"/>
    </source>
</evidence>
<feature type="region of interest" description="Disordered" evidence="1">
    <location>
        <begin position="1"/>
        <end position="41"/>
    </location>
</feature>
<feature type="compositionally biased region" description="Polar residues" evidence="1">
    <location>
        <begin position="1"/>
        <end position="27"/>
    </location>
</feature>
<reference evidence="3 4" key="1">
    <citation type="submission" date="2022-09" db="EMBL/GenBank/DDBJ databases">
        <title>The outer-membrane cytochrome OmcA is essential for infection of Shewanella oneidensis by a zebrafish-associated bacteriophage.</title>
        <authorList>
            <person name="Grenfell A.W."/>
            <person name="Intile P."/>
            <person name="Mcfarlane J."/>
            <person name="Leung D."/>
            <person name="Abdalla K."/>
            <person name="Wold M."/>
            <person name="Kees E."/>
            <person name="Gralnick J."/>
        </authorList>
    </citation>
    <scope>NUCLEOTIDE SEQUENCE [LARGE SCALE GENOMIC DNA]</scope>
    <source>
        <strain evidence="3 4">NF-5</strain>
    </source>
</reference>
<comment type="caution">
    <text evidence="3">The sequence shown here is derived from an EMBL/GenBank/DDBJ whole genome shotgun (WGS) entry which is preliminary data.</text>
</comment>
<dbReference type="InterPro" id="IPR021055">
    <property type="entry name" value="T4BSS_IcmL/DotI"/>
</dbReference>
<proteinExistence type="predicted"/>
<evidence type="ECO:0000313" key="4">
    <source>
        <dbReference type="Proteomes" id="UP001159075"/>
    </source>
</evidence>
<keyword evidence="2" id="KW-0472">Membrane</keyword>
<name>A0ABT6UIG0_9GAMM</name>
<dbReference type="RefSeq" id="WP_282679845.1">
    <property type="nucleotide sequence ID" value="NZ_CP106875.1"/>
</dbReference>
<sequence length="252" mass="27892">MDSSSQAPVQPVNSSAREGIKKSNQAQHEAANPSATKSEEQTEMSMFASQLLVLRGVFDRETFLKKLILGSLILNIILAFAVGMLLMTNDVIYKYFTVDQQGRIVPVVAMDEPVLTEGALREWAADCVRSSYTFMFANYKDALGSSLGRCFTKDGSVKFKEQLANSGIVKQIVEGQGALVTQIDGIVNIRKEGIVDGAKAYVIEIPVKIQKIFPKEAPIVKDWTVIITAFRVDNIEYEKGTAIHVWGMEPRR</sequence>
<gene>
    <name evidence="3" type="ORF">ODY93_17120</name>
</gene>
<feature type="transmembrane region" description="Helical" evidence="2">
    <location>
        <begin position="67"/>
        <end position="87"/>
    </location>
</feature>